<keyword evidence="3" id="KW-0378">Hydrolase</keyword>
<reference evidence="2 4" key="1">
    <citation type="submission" date="2015-03" db="EMBL/GenBank/DDBJ databases">
        <authorList>
            <person name="Urmite Genomes"/>
        </authorList>
    </citation>
    <scope>NUCLEOTIDE SEQUENCE [LARGE SCALE GENOMIC DNA]</scope>
    <source>
        <strain evidence="2 4">CSUR P1491</strain>
    </source>
</reference>
<protein>
    <submittedName>
        <fullName evidence="3">Alpha/beta hydrolase</fullName>
    </submittedName>
    <submittedName>
        <fullName evidence="2">Lipocalin</fullName>
    </submittedName>
</protein>
<dbReference type="Proteomes" id="UP000199251">
    <property type="component" value="Unassembled WGS sequence"/>
</dbReference>
<dbReference type="Proteomes" id="UP001055171">
    <property type="component" value="Chromosome"/>
</dbReference>
<proteinExistence type="predicted"/>
<dbReference type="GO" id="GO:0016787">
    <property type="term" value="F:hydrolase activity"/>
    <property type="evidence" value="ECO:0007669"/>
    <property type="project" value="UniProtKB-KW"/>
</dbReference>
<gene>
    <name evidence="2" type="ORF">BN1232_05337</name>
    <name evidence="3" type="ORF">MJO58_25145</name>
</gene>
<feature type="chain" id="PRO_5039179350" evidence="1">
    <location>
        <begin position="25"/>
        <end position="328"/>
    </location>
</feature>
<dbReference type="AlphaFoldDB" id="A0A0E3WDU7"/>
<reference evidence="3" key="2">
    <citation type="submission" date="2022-08" db="EMBL/GenBank/DDBJ databases">
        <title>Complete genome sequence of 14 non-tuberculosis mycobacteria type-strains.</title>
        <authorList>
            <person name="Igarashi Y."/>
            <person name="Osugi A."/>
            <person name="Mitarai S."/>
        </authorList>
    </citation>
    <scope>NUCLEOTIDE SEQUENCE</scope>
    <source>
        <strain evidence="3">ATCC 51985</strain>
    </source>
</reference>
<dbReference type="Gene3D" id="3.40.50.1820">
    <property type="entry name" value="alpha/beta hydrolase"/>
    <property type="match status" value="1"/>
</dbReference>
<dbReference type="SUPFAM" id="SSF53474">
    <property type="entry name" value="alpha/beta-Hydrolases"/>
    <property type="match status" value="1"/>
</dbReference>
<dbReference type="InterPro" id="IPR029058">
    <property type="entry name" value="AB_hydrolase_fold"/>
</dbReference>
<evidence type="ECO:0000313" key="5">
    <source>
        <dbReference type="Proteomes" id="UP001055171"/>
    </source>
</evidence>
<name>A0A0E3WDU7_MYCLN</name>
<keyword evidence="1" id="KW-0732">Signal</keyword>
<feature type="signal peptide" evidence="1">
    <location>
        <begin position="1"/>
        <end position="24"/>
    </location>
</feature>
<keyword evidence="5" id="KW-1185">Reference proteome</keyword>
<organism evidence="2 4">
    <name type="scientific">Mycobacterium lentiflavum</name>
    <dbReference type="NCBI Taxonomy" id="141349"/>
    <lineage>
        <taxon>Bacteria</taxon>
        <taxon>Bacillati</taxon>
        <taxon>Actinomycetota</taxon>
        <taxon>Actinomycetes</taxon>
        <taxon>Mycobacteriales</taxon>
        <taxon>Mycobacteriaceae</taxon>
        <taxon>Mycobacterium</taxon>
        <taxon>Mycobacterium simiae complex</taxon>
    </lineage>
</organism>
<dbReference type="EMBL" id="CTEE01000001">
    <property type="protein sequence ID" value="CQD21653.1"/>
    <property type="molecule type" value="Genomic_DNA"/>
</dbReference>
<sequence>MTLGSLARRAGCNIVAVLSAAAIAAIVAAPRPARGDWIAADSTTDVACATSSRQVPTTWYLPSTAPLGLVWLQHGFVEGKNVWSALATEVANSGYLVMATTLPTVNPFGCTVEHLIDNTGFLDNIADVFAHKDDPNGALASSFAAATSDLNRSVTPLPEKLVFVGHSAGAEAVEYVAERLHSAYPAAFSQLRGIISEDGVKSFIGSNTDKALAGLASTTLPIYATASPHLLCNSFRSGTRALERYLPDRAFLGVKVTTGAHGDALGMSSPAYENLVCGRPKPTNVAAVSGLTRGWITDMFAGTITPDFYPGGSYYDDLLTSGTITTLP</sequence>
<evidence type="ECO:0000313" key="4">
    <source>
        <dbReference type="Proteomes" id="UP000199251"/>
    </source>
</evidence>
<evidence type="ECO:0000313" key="2">
    <source>
        <dbReference type="EMBL" id="CQD21653.1"/>
    </source>
</evidence>
<dbReference type="EMBL" id="CP092423">
    <property type="protein sequence ID" value="ULP42058.1"/>
    <property type="molecule type" value="Genomic_DNA"/>
</dbReference>
<dbReference type="OrthoDB" id="4568724at2"/>
<dbReference type="RefSeq" id="WP_090607294.1">
    <property type="nucleotide sequence ID" value="NZ_CP092423.2"/>
</dbReference>
<evidence type="ECO:0000313" key="3">
    <source>
        <dbReference type="EMBL" id="ULP42058.1"/>
    </source>
</evidence>
<dbReference type="STRING" id="141349.BN1232_05337"/>
<evidence type="ECO:0000256" key="1">
    <source>
        <dbReference type="SAM" id="SignalP"/>
    </source>
</evidence>
<accession>A0A0E3WDU7</accession>